<evidence type="ECO:0000313" key="2">
    <source>
        <dbReference type="Proteomes" id="UP001597112"/>
    </source>
</evidence>
<proteinExistence type="predicted"/>
<reference evidence="2" key="1">
    <citation type="journal article" date="2019" name="Int. J. Syst. Evol. Microbiol.">
        <title>The Global Catalogue of Microorganisms (GCM) 10K type strain sequencing project: providing services to taxonomists for standard genome sequencing and annotation.</title>
        <authorList>
            <consortium name="The Broad Institute Genomics Platform"/>
            <consortium name="The Broad Institute Genome Sequencing Center for Infectious Disease"/>
            <person name="Wu L."/>
            <person name="Ma J."/>
        </authorList>
    </citation>
    <scope>NUCLEOTIDE SEQUENCE [LARGE SCALE GENOMIC DNA]</scope>
    <source>
        <strain evidence="2">CCUG 58938</strain>
    </source>
</reference>
<gene>
    <name evidence="1" type="ORF">ACFQ21_08930</name>
</gene>
<name>A0ABW3K0X8_9BACT</name>
<keyword evidence="2" id="KW-1185">Reference proteome</keyword>
<dbReference type="EMBL" id="JBHTKA010000001">
    <property type="protein sequence ID" value="MFD0999429.1"/>
    <property type="molecule type" value="Genomic_DNA"/>
</dbReference>
<comment type="caution">
    <text evidence="1">The sequence shown here is derived from an EMBL/GenBank/DDBJ whole genome shotgun (WGS) entry which is preliminary data.</text>
</comment>
<organism evidence="1 2">
    <name type="scientific">Ohtaekwangia kribbensis</name>
    <dbReference type="NCBI Taxonomy" id="688913"/>
    <lineage>
        <taxon>Bacteria</taxon>
        <taxon>Pseudomonadati</taxon>
        <taxon>Bacteroidota</taxon>
        <taxon>Cytophagia</taxon>
        <taxon>Cytophagales</taxon>
        <taxon>Fulvivirgaceae</taxon>
        <taxon>Ohtaekwangia</taxon>
    </lineage>
</organism>
<protein>
    <submittedName>
        <fullName evidence="1">Uncharacterized protein</fullName>
    </submittedName>
</protein>
<evidence type="ECO:0000313" key="1">
    <source>
        <dbReference type="EMBL" id="MFD0999429.1"/>
    </source>
</evidence>
<dbReference type="RefSeq" id="WP_377577859.1">
    <property type="nucleotide sequence ID" value="NZ_JBHTKA010000001.1"/>
</dbReference>
<accession>A0ABW3K0X8</accession>
<sequence length="121" mass="14303">MKSNKEILDEYGALIVTKILDRYYKGLRQEINKGIKNVNSQKYNLIFERLTEEEKGLLHAYIIENMNSLVFDLLGVFEENDQFKIYYESANQRVNLVEISEMLKAELITEDGWIKRFSKES</sequence>
<dbReference type="Proteomes" id="UP001597112">
    <property type="component" value="Unassembled WGS sequence"/>
</dbReference>